<dbReference type="GO" id="GO:0006629">
    <property type="term" value="P:lipid metabolic process"/>
    <property type="evidence" value="ECO:0007669"/>
    <property type="project" value="InterPro"/>
</dbReference>
<evidence type="ECO:0000313" key="6">
    <source>
        <dbReference type="Proteomes" id="UP000799750"/>
    </source>
</evidence>
<dbReference type="AlphaFoldDB" id="A0A6A6R5W0"/>
<dbReference type="Proteomes" id="UP000799750">
    <property type="component" value="Unassembled WGS sequence"/>
</dbReference>
<protein>
    <recommendedName>
        <fullName evidence="2">Altered inheritance of mitochondria protein 6</fullName>
    </recommendedName>
</protein>
<evidence type="ECO:0000313" key="5">
    <source>
        <dbReference type="EMBL" id="KAF2500185.1"/>
    </source>
</evidence>
<evidence type="ECO:0000256" key="4">
    <source>
        <dbReference type="SAM" id="Phobius"/>
    </source>
</evidence>
<dbReference type="PANTHER" id="PTHR31571">
    <property type="entry name" value="ALTERED INHERITANCE OF MITOCHONDRIA PROTEIN 6"/>
    <property type="match status" value="1"/>
</dbReference>
<keyword evidence="4" id="KW-0472">Membrane</keyword>
<evidence type="ECO:0000256" key="3">
    <source>
        <dbReference type="SAM" id="MobiDB-lite"/>
    </source>
</evidence>
<keyword evidence="4" id="KW-1133">Transmembrane helix</keyword>
<dbReference type="InterPro" id="IPR017946">
    <property type="entry name" value="PLC-like_Pdiesterase_TIM-brl"/>
</dbReference>
<reference evidence="5" key="1">
    <citation type="journal article" date="2020" name="Stud. Mycol.">
        <title>101 Dothideomycetes genomes: a test case for predicting lifestyles and emergence of pathogens.</title>
        <authorList>
            <person name="Haridas S."/>
            <person name="Albert R."/>
            <person name="Binder M."/>
            <person name="Bloem J."/>
            <person name="Labutti K."/>
            <person name="Salamov A."/>
            <person name="Andreopoulos B."/>
            <person name="Baker S."/>
            <person name="Barry K."/>
            <person name="Bills G."/>
            <person name="Bluhm B."/>
            <person name="Cannon C."/>
            <person name="Castanera R."/>
            <person name="Culley D."/>
            <person name="Daum C."/>
            <person name="Ezra D."/>
            <person name="Gonzalez J."/>
            <person name="Henrissat B."/>
            <person name="Kuo A."/>
            <person name="Liang C."/>
            <person name="Lipzen A."/>
            <person name="Lutzoni F."/>
            <person name="Magnuson J."/>
            <person name="Mondo S."/>
            <person name="Nolan M."/>
            <person name="Ohm R."/>
            <person name="Pangilinan J."/>
            <person name="Park H.-J."/>
            <person name="Ramirez L."/>
            <person name="Alfaro M."/>
            <person name="Sun H."/>
            <person name="Tritt A."/>
            <person name="Yoshinaga Y."/>
            <person name="Zwiers L.-H."/>
            <person name="Turgeon B."/>
            <person name="Goodwin S."/>
            <person name="Spatafora J."/>
            <person name="Crous P."/>
            <person name="Grigoriev I."/>
        </authorList>
    </citation>
    <scope>NUCLEOTIDE SEQUENCE</scope>
    <source>
        <strain evidence="5">CBS 269.34</strain>
    </source>
</reference>
<accession>A0A6A6R5W0</accession>
<dbReference type="InterPro" id="IPR051236">
    <property type="entry name" value="HAT_RTT109-like"/>
</dbReference>
<evidence type="ECO:0000256" key="2">
    <source>
        <dbReference type="ARBA" id="ARBA00014286"/>
    </source>
</evidence>
<dbReference type="OrthoDB" id="4153866at2759"/>
<feature type="transmembrane region" description="Helical" evidence="4">
    <location>
        <begin position="75"/>
        <end position="101"/>
    </location>
</feature>
<feature type="compositionally biased region" description="Polar residues" evidence="3">
    <location>
        <begin position="15"/>
        <end position="29"/>
    </location>
</feature>
<gene>
    <name evidence="5" type="ORF">BU16DRAFT_452579</name>
</gene>
<feature type="region of interest" description="Disordered" evidence="3">
    <location>
        <begin position="15"/>
        <end position="64"/>
    </location>
</feature>
<evidence type="ECO:0000256" key="1">
    <source>
        <dbReference type="ARBA" id="ARBA00008858"/>
    </source>
</evidence>
<dbReference type="PANTHER" id="PTHR31571:SF1">
    <property type="entry name" value="ALTERED INHERITANCE OF MITOCHONDRIA PROTEIN 6"/>
    <property type="match status" value="1"/>
</dbReference>
<organism evidence="5 6">
    <name type="scientific">Lophium mytilinum</name>
    <dbReference type="NCBI Taxonomy" id="390894"/>
    <lineage>
        <taxon>Eukaryota</taxon>
        <taxon>Fungi</taxon>
        <taxon>Dikarya</taxon>
        <taxon>Ascomycota</taxon>
        <taxon>Pezizomycotina</taxon>
        <taxon>Dothideomycetes</taxon>
        <taxon>Pleosporomycetidae</taxon>
        <taxon>Mytilinidiales</taxon>
        <taxon>Mytilinidiaceae</taxon>
        <taxon>Lophium</taxon>
    </lineage>
</organism>
<keyword evidence="6" id="KW-1185">Reference proteome</keyword>
<dbReference type="EMBL" id="MU004183">
    <property type="protein sequence ID" value="KAF2500185.1"/>
    <property type="molecule type" value="Genomic_DNA"/>
</dbReference>
<sequence length="413" mass="46224">MASLTPPISHNNLDFSDVESNISDSTNDSTPPPYRHKRRNTLRSLLKGNGWRRSRSPSPIDHNKRARRRVMWKRVLIVGGILTFLGVIAGITYVALVAALIKRLSPPTMRSGLQRITEGWREPNSSGPYTFPWPEDFSRDITPANCHSHNDYWRAVPLYDALAAGCVSFEADVWLQKDNELLVGHAKKALKNQRTLRSLYLDPLTNILTHREVSKASDPSLETGVFEKDANASLVLLIDFKTNGHDLWPVVLAQLEPMFNSGWLTYFDGKEVHRGPLTVVGTGNTPFEDVIANSTERYVFFDAPLLDVANEKYTTENSYYASTALKPAIGRVGPIKKISSGQEDKLKTQIKAAADKGLVSRYWSTPSWPISLRDKVWTTLTEDGVGMLNVDDLVSATRWNWNWCVIAGLTLCG</sequence>
<comment type="similarity">
    <text evidence="1">Belongs to the AIM6 family.</text>
</comment>
<proteinExistence type="inferred from homology"/>
<dbReference type="GO" id="GO:0008081">
    <property type="term" value="F:phosphoric diester hydrolase activity"/>
    <property type="evidence" value="ECO:0007669"/>
    <property type="project" value="InterPro"/>
</dbReference>
<keyword evidence="4" id="KW-0812">Transmembrane</keyword>
<dbReference type="SUPFAM" id="SSF51695">
    <property type="entry name" value="PLC-like phosphodiesterases"/>
    <property type="match status" value="1"/>
</dbReference>
<name>A0A6A6R5W0_9PEZI</name>